<evidence type="ECO:0000259" key="1">
    <source>
        <dbReference type="SMART" id="SM00507"/>
    </source>
</evidence>
<keyword evidence="2" id="KW-0255">Endonuclease</keyword>
<sequence length="234" mass="26270">MKFLPITLGIARASANAQSSLGGRDSAKLSPEVRQKILERDGQVCACCGFQSAKYQEVLHINGNPNDARPENLRTVCIFCHQCFNLDQVALMRSGVLIWLPEIGQADLHHIVRAIYVARISQGPIADAARRSLDVFMQRREDARRRLGTDDPFILSSVMKDYISSKTCEGAAQKLEGLRLFPLDRRIIKEADLEFNQFPQILAYWRSKDGPFGGTLPRQWIDIYKSVLPPSKAA</sequence>
<evidence type="ECO:0000313" key="3">
    <source>
        <dbReference type="Proteomes" id="UP000595362"/>
    </source>
</evidence>
<keyword evidence="2" id="KW-0378">Hydrolase</keyword>
<dbReference type="EMBL" id="CP066681">
    <property type="protein sequence ID" value="QQG36454.1"/>
    <property type="molecule type" value="Genomic_DNA"/>
</dbReference>
<dbReference type="GO" id="GO:0004519">
    <property type="term" value="F:endonuclease activity"/>
    <property type="evidence" value="ECO:0007669"/>
    <property type="project" value="UniProtKB-KW"/>
</dbReference>
<feature type="domain" description="HNH nuclease" evidence="1">
    <location>
        <begin position="32"/>
        <end position="82"/>
    </location>
</feature>
<accession>A0A7T5UGN4</accession>
<evidence type="ECO:0000313" key="2">
    <source>
        <dbReference type="EMBL" id="QQG36454.1"/>
    </source>
</evidence>
<proteinExistence type="predicted"/>
<dbReference type="InterPro" id="IPR003615">
    <property type="entry name" value="HNH_nuc"/>
</dbReference>
<reference evidence="2 3" key="1">
    <citation type="submission" date="2020-07" db="EMBL/GenBank/DDBJ databases">
        <title>Huge and variable diversity of episymbiotic CPR bacteria and DPANN archaea in groundwater ecosystems.</title>
        <authorList>
            <person name="He C.Y."/>
            <person name="Keren R."/>
            <person name="Whittaker M."/>
            <person name="Farag I.F."/>
            <person name="Doudna J."/>
            <person name="Cate J.H.D."/>
            <person name="Banfield J.F."/>
        </authorList>
    </citation>
    <scope>NUCLEOTIDE SEQUENCE [LARGE SCALE GENOMIC DNA]</scope>
    <source>
        <strain evidence="2">NC_groundwater_70_Ag_B-0.1um_54_66</strain>
    </source>
</reference>
<dbReference type="Proteomes" id="UP000595362">
    <property type="component" value="Chromosome"/>
</dbReference>
<protein>
    <submittedName>
        <fullName evidence="2">HNH endonuclease</fullName>
    </submittedName>
</protein>
<name>A0A7T5UGN4_9BACT</name>
<keyword evidence="2" id="KW-0540">Nuclease</keyword>
<gene>
    <name evidence="2" type="ORF">HYS17_01285</name>
</gene>
<organism evidence="2 3">
    <name type="scientific">Micavibrio aeruginosavorus</name>
    <dbReference type="NCBI Taxonomy" id="349221"/>
    <lineage>
        <taxon>Bacteria</taxon>
        <taxon>Pseudomonadati</taxon>
        <taxon>Bdellovibrionota</taxon>
        <taxon>Bdellovibrionia</taxon>
        <taxon>Bdellovibrionales</taxon>
        <taxon>Pseudobdellovibrionaceae</taxon>
        <taxon>Micavibrio</taxon>
    </lineage>
</organism>
<dbReference type="CDD" id="cd00085">
    <property type="entry name" value="HNHc"/>
    <property type="match status" value="1"/>
</dbReference>
<dbReference type="SMART" id="SM00507">
    <property type="entry name" value="HNHc"/>
    <property type="match status" value="1"/>
</dbReference>
<dbReference type="AlphaFoldDB" id="A0A7T5UGN4"/>